<dbReference type="STRING" id="1324314.BVG16_32095"/>
<organism evidence="1 2">
    <name type="scientific">Paenibacillus selenitireducens</name>
    <dbReference type="NCBI Taxonomy" id="1324314"/>
    <lineage>
        <taxon>Bacteria</taxon>
        <taxon>Bacillati</taxon>
        <taxon>Bacillota</taxon>
        <taxon>Bacilli</taxon>
        <taxon>Bacillales</taxon>
        <taxon>Paenibacillaceae</taxon>
        <taxon>Paenibacillus</taxon>
    </lineage>
</organism>
<dbReference type="AlphaFoldDB" id="A0A1T2WYY9"/>
<name>A0A1T2WYY9_9BACL</name>
<proteinExistence type="predicted"/>
<accession>A0A1T2WYY9</accession>
<comment type="caution">
    <text evidence="1">The sequence shown here is derived from an EMBL/GenBank/DDBJ whole genome shotgun (WGS) entry which is preliminary data.</text>
</comment>
<dbReference type="EMBL" id="MSZX01000033">
    <property type="protein sequence ID" value="OPA72795.1"/>
    <property type="molecule type" value="Genomic_DNA"/>
</dbReference>
<sequence length="61" mass="7069">MTQPENQVNKIAEFNDVFLTLDEVTQEYALTLLQTLRFAQSKCRYATGEEINRPSQVSFLK</sequence>
<dbReference type="Proteomes" id="UP000190188">
    <property type="component" value="Unassembled WGS sequence"/>
</dbReference>
<protein>
    <submittedName>
        <fullName evidence="1">Uncharacterized protein</fullName>
    </submittedName>
</protein>
<reference evidence="1 2" key="1">
    <citation type="submission" date="2017-01" db="EMBL/GenBank/DDBJ databases">
        <title>Genome analysis of Paenibacillus selenitrireducens ES3-24.</title>
        <authorList>
            <person name="Xu D."/>
            <person name="Yao R."/>
            <person name="Zheng S."/>
        </authorList>
    </citation>
    <scope>NUCLEOTIDE SEQUENCE [LARGE SCALE GENOMIC DNA]</scope>
    <source>
        <strain evidence="1 2">ES3-24</strain>
    </source>
</reference>
<keyword evidence="2" id="KW-1185">Reference proteome</keyword>
<dbReference type="OrthoDB" id="2665746at2"/>
<gene>
    <name evidence="1" type="ORF">BVG16_32095</name>
</gene>
<dbReference type="RefSeq" id="WP_078503260.1">
    <property type="nucleotide sequence ID" value="NZ_MSZX01000033.1"/>
</dbReference>
<evidence type="ECO:0000313" key="1">
    <source>
        <dbReference type="EMBL" id="OPA72795.1"/>
    </source>
</evidence>
<evidence type="ECO:0000313" key="2">
    <source>
        <dbReference type="Proteomes" id="UP000190188"/>
    </source>
</evidence>